<dbReference type="PANTHER" id="PTHR42781:SF4">
    <property type="entry name" value="SPERMIDINE_PUTRESCINE IMPORT ATP-BINDING PROTEIN POTA"/>
    <property type="match status" value="1"/>
</dbReference>
<dbReference type="GO" id="GO:0016887">
    <property type="term" value="F:ATP hydrolysis activity"/>
    <property type="evidence" value="ECO:0007669"/>
    <property type="project" value="InterPro"/>
</dbReference>
<evidence type="ECO:0000313" key="9">
    <source>
        <dbReference type="Proteomes" id="UP000054893"/>
    </source>
</evidence>
<evidence type="ECO:0000313" key="8">
    <source>
        <dbReference type="EMBL" id="SAL08893.1"/>
    </source>
</evidence>
<dbReference type="GO" id="GO:0015847">
    <property type="term" value="P:putrescine transport"/>
    <property type="evidence" value="ECO:0007669"/>
    <property type="project" value="UniProtKB-ARBA"/>
</dbReference>
<dbReference type="InterPro" id="IPR003593">
    <property type="entry name" value="AAA+_ATPase"/>
</dbReference>
<dbReference type="InterPro" id="IPR003439">
    <property type="entry name" value="ABC_transporter-like_ATP-bd"/>
</dbReference>
<evidence type="ECO:0000256" key="5">
    <source>
        <dbReference type="ARBA" id="ARBA00022840"/>
    </source>
</evidence>
<keyword evidence="1" id="KW-0813">Transport</keyword>
<sequence>MLKERHDAERVTPTFVPSPAAAPRVQHDGSSAADLILRAIDVVHHYGPVTALDHVSLEVRRGEFLTILGESGSGKTTMLRVISGLERASHVAQLSLDGVDVTNVPAARRNCTTVFQSYALFPHMSVEENVGYGLKLRGVPREECRRRAGEALDMVRLGAKGARRIGQLSGGERQRVALARAVVTKPAILLLDEPLGALDERLRYDMQAELVDIHKALGMTFIYITHSQEEALTMSDRIVLMRRGRIEQSGTPEDLFDRPGSRFAAEFMGYDNVLPCTVTSDDDASVMTVDLGGATVRAQRSPGCRARRGEAALVAVRAERLSLILRAQAGANLNVLACTAEGHLYRGKYTDRTARMPGGTVLKIRSWDQSGAQHGPDASGFDAVACRPQDCVVLPH</sequence>
<evidence type="ECO:0000256" key="1">
    <source>
        <dbReference type="ARBA" id="ARBA00022448"/>
    </source>
</evidence>
<dbReference type="PROSITE" id="PS00211">
    <property type="entry name" value="ABC_TRANSPORTER_1"/>
    <property type="match status" value="1"/>
</dbReference>
<dbReference type="SUPFAM" id="SSF52540">
    <property type="entry name" value="P-loop containing nucleoside triphosphate hydrolases"/>
    <property type="match status" value="1"/>
</dbReference>
<dbReference type="Gene3D" id="3.40.50.300">
    <property type="entry name" value="P-loop containing nucleotide triphosphate hydrolases"/>
    <property type="match status" value="1"/>
</dbReference>
<dbReference type="OrthoDB" id="5298774at2"/>
<keyword evidence="3" id="KW-0997">Cell inner membrane</keyword>
<feature type="domain" description="ABC transporter" evidence="7">
    <location>
        <begin position="37"/>
        <end position="268"/>
    </location>
</feature>
<evidence type="ECO:0000256" key="4">
    <source>
        <dbReference type="ARBA" id="ARBA00022741"/>
    </source>
</evidence>
<dbReference type="AlphaFoldDB" id="A0A158EN52"/>
<dbReference type="PANTHER" id="PTHR42781">
    <property type="entry name" value="SPERMIDINE/PUTRESCINE IMPORT ATP-BINDING PROTEIN POTA"/>
    <property type="match status" value="1"/>
</dbReference>
<dbReference type="InterPro" id="IPR017871">
    <property type="entry name" value="ABC_transporter-like_CS"/>
</dbReference>
<dbReference type="GO" id="GO:0005886">
    <property type="term" value="C:plasma membrane"/>
    <property type="evidence" value="ECO:0007669"/>
    <property type="project" value="UniProtKB-ARBA"/>
</dbReference>
<dbReference type="SMART" id="SM00382">
    <property type="entry name" value="AAA"/>
    <property type="match status" value="1"/>
</dbReference>
<gene>
    <name evidence="8" type="ORF">AWB64_00018</name>
</gene>
<evidence type="ECO:0000259" key="7">
    <source>
        <dbReference type="PROSITE" id="PS50893"/>
    </source>
</evidence>
<accession>A0A158EN52</accession>
<evidence type="ECO:0000256" key="2">
    <source>
        <dbReference type="ARBA" id="ARBA00022475"/>
    </source>
</evidence>
<dbReference type="InterPro" id="IPR027417">
    <property type="entry name" value="P-loop_NTPase"/>
</dbReference>
<dbReference type="EMBL" id="FCOC02000001">
    <property type="protein sequence ID" value="SAL08893.1"/>
    <property type="molecule type" value="Genomic_DNA"/>
</dbReference>
<dbReference type="InterPro" id="IPR008995">
    <property type="entry name" value="Mo/tungstate-bd_C_term_dom"/>
</dbReference>
<dbReference type="SUPFAM" id="SSF50331">
    <property type="entry name" value="MOP-like"/>
    <property type="match status" value="1"/>
</dbReference>
<keyword evidence="3" id="KW-0472">Membrane</keyword>
<keyword evidence="4" id="KW-0547">Nucleotide-binding</keyword>
<dbReference type="GO" id="GO:0005524">
    <property type="term" value="F:ATP binding"/>
    <property type="evidence" value="ECO:0007669"/>
    <property type="project" value="UniProtKB-KW"/>
</dbReference>
<evidence type="ECO:0000256" key="6">
    <source>
        <dbReference type="SAM" id="MobiDB-lite"/>
    </source>
</evidence>
<feature type="region of interest" description="Disordered" evidence="6">
    <location>
        <begin position="1"/>
        <end position="24"/>
    </location>
</feature>
<dbReference type="Proteomes" id="UP000054893">
    <property type="component" value="Unassembled WGS sequence"/>
</dbReference>
<feature type="compositionally biased region" description="Basic and acidic residues" evidence="6">
    <location>
        <begin position="1"/>
        <end position="10"/>
    </location>
</feature>
<name>A0A158EN52_CABSO</name>
<dbReference type="FunFam" id="3.40.50.300:FF:000133">
    <property type="entry name" value="Spermidine/putrescine import ATP-binding protein PotA"/>
    <property type="match status" value="1"/>
</dbReference>
<protein>
    <submittedName>
        <fullName evidence="8">Spermidine/putrescine ABC transporter ATPase subunit</fullName>
    </submittedName>
</protein>
<dbReference type="RefSeq" id="WP_060816617.1">
    <property type="nucleotide sequence ID" value="NZ_FCOC02000001.1"/>
</dbReference>
<dbReference type="Pfam" id="PF00005">
    <property type="entry name" value="ABC_tran"/>
    <property type="match status" value="1"/>
</dbReference>
<dbReference type="PROSITE" id="PS50893">
    <property type="entry name" value="ABC_TRANSPORTER_2"/>
    <property type="match status" value="1"/>
</dbReference>
<dbReference type="InterPro" id="IPR050093">
    <property type="entry name" value="ABC_SmlMolc_Importer"/>
</dbReference>
<proteinExistence type="predicted"/>
<dbReference type="Gene3D" id="2.40.50.100">
    <property type="match status" value="1"/>
</dbReference>
<reference evidence="8 9" key="1">
    <citation type="submission" date="2016-01" db="EMBL/GenBank/DDBJ databases">
        <authorList>
            <person name="Oliw E.H."/>
        </authorList>
    </citation>
    <scope>NUCLEOTIDE SEQUENCE [LARGE SCALE GENOMIC DNA]</scope>
    <source>
        <strain evidence="8">LMG 22029</strain>
    </source>
</reference>
<organism evidence="8 9">
    <name type="scientific">Caballeronia sordidicola</name>
    <name type="common">Burkholderia sordidicola</name>
    <dbReference type="NCBI Taxonomy" id="196367"/>
    <lineage>
        <taxon>Bacteria</taxon>
        <taxon>Pseudomonadati</taxon>
        <taxon>Pseudomonadota</taxon>
        <taxon>Betaproteobacteria</taxon>
        <taxon>Burkholderiales</taxon>
        <taxon>Burkholderiaceae</taxon>
        <taxon>Caballeronia</taxon>
    </lineage>
</organism>
<dbReference type="GO" id="GO:0032991">
    <property type="term" value="C:protein-containing complex"/>
    <property type="evidence" value="ECO:0007669"/>
    <property type="project" value="UniProtKB-ARBA"/>
</dbReference>
<keyword evidence="5" id="KW-0067">ATP-binding</keyword>
<keyword evidence="2" id="KW-1003">Cell membrane</keyword>
<evidence type="ECO:0000256" key="3">
    <source>
        <dbReference type="ARBA" id="ARBA00022519"/>
    </source>
</evidence>